<name>A0A8D9H893_BRACM</name>
<protein>
    <submittedName>
        <fullName evidence="1">Uncharacterized protein</fullName>
    </submittedName>
</protein>
<reference evidence="1 2" key="1">
    <citation type="submission" date="2021-07" db="EMBL/GenBank/DDBJ databases">
        <authorList>
            <consortium name="Genoscope - CEA"/>
            <person name="William W."/>
        </authorList>
    </citation>
    <scope>NUCLEOTIDE SEQUENCE [LARGE SCALE GENOMIC DNA]</scope>
</reference>
<dbReference type="Proteomes" id="UP000694005">
    <property type="component" value="Chromosome A02"/>
</dbReference>
<evidence type="ECO:0000313" key="2">
    <source>
        <dbReference type="Proteomes" id="UP000694005"/>
    </source>
</evidence>
<dbReference type="PANTHER" id="PTHR46168">
    <property type="entry name" value="ARMADILLO REPEAT ONLY 4"/>
    <property type="match status" value="1"/>
</dbReference>
<feature type="non-terminal residue" evidence="1">
    <location>
        <position position="1"/>
    </location>
</feature>
<gene>
    <name evidence="1" type="ORF">BRAPAZ1V2_A02P38100.2</name>
</gene>
<evidence type="ECO:0000313" key="1">
    <source>
        <dbReference type="EMBL" id="CAG7894858.1"/>
    </source>
</evidence>
<organism evidence="1 2">
    <name type="scientific">Brassica campestris</name>
    <name type="common">Field mustard</name>
    <dbReference type="NCBI Taxonomy" id="3711"/>
    <lineage>
        <taxon>Eukaryota</taxon>
        <taxon>Viridiplantae</taxon>
        <taxon>Streptophyta</taxon>
        <taxon>Embryophyta</taxon>
        <taxon>Tracheophyta</taxon>
        <taxon>Spermatophyta</taxon>
        <taxon>Magnoliopsida</taxon>
        <taxon>eudicotyledons</taxon>
        <taxon>Gunneridae</taxon>
        <taxon>Pentapetalae</taxon>
        <taxon>rosids</taxon>
        <taxon>malvids</taxon>
        <taxon>Brassicales</taxon>
        <taxon>Brassicaceae</taxon>
        <taxon>Brassiceae</taxon>
        <taxon>Brassica</taxon>
    </lineage>
</organism>
<dbReference type="EMBL" id="LS974618">
    <property type="protein sequence ID" value="CAG7894858.1"/>
    <property type="molecule type" value="Genomic_DNA"/>
</dbReference>
<dbReference type="AlphaFoldDB" id="A0A8D9H893"/>
<sequence>RRRLRSLLVFSVRLLALVLIYTSVPLIDDTEQMLDQAFSLVLNASSPSSPLSVTFLDSSDYLGLFPIAANEPILWEHIALLQTGSLENCSDAAASLISLARDNDRYTKLIIVQRGIGPLLTAGEQVSAAAHFTFSFFTRPKQVKRIEISDQHW</sequence>
<dbReference type="Gramene" id="A02p38100.2_BraZ1">
    <property type="protein sequence ID" value="A02p38100.2_BraZ1.CDS"/>
    <property type="gene ID" value="A02g38100.2_BraZ1"/>
</dbReference>
<dbReference type="PANTHER" id="PTHR46168:SF9">
    <property type="entry name" value="ARMADILLO REPEAT ONLY 2"/>
    <property type="match status" value="1"/>
</dbReference>
<proteinExistence type="predicted"/>
<accession>A0A8D9H893</accession>